<evidence type="ECO:0000256" key="2">
    <source>
        <dbReference type="ARBA" id="ARBA00007886"/>
    </source>
</evidence>
<dbReference type="eggNOG" id="ENOG502Z849">
    <property type="taxonomic scope" value="Bacteria"/>
</dbReference>
<evidence type="ECO:0000259" key="10">
    <source>
        <dbReference type="Pfam" id="PF25198"/>
    </source>
</evidence>
<keyword evidence="7" id="KW-0449">Lipoprotein</keyword>
<evidence type="ECO:0000256" key="4">
    <source>
        <dbReference type="ARBA" id="ARBA00022729"/>
    </source>
</evidence>
<dbReference type="OrthoDB" id="9816067at2"/>
<evidence type="ECO:0000256" key="6">
    <source>
        <dbReference type="ARBA" id="ARBA00023139"/>
    </source>
</evidence>
<feature type="domain" description="Spore germination GerAC-like C-terminal" evidence="9">
    <location>
        <begin position="244"/>
        <end position="410"/>
    </location>
</feature>
<dbReference type="Gene3D" id="3.30.300.210">
    <property type="entry name" value="Nutrient germinant receptor protein C, domain 3"/>
    <property type="match status" value="1"/>
</dbReference>
<dbReference type="EMBL" id="FPBV01000004">
    <property type="protein sequence ID" value="SFU58090.1"/>
    <property type="molecule type" value="Genomic_DNA"/>
</dbReference>
<proteinExistence type="inferred from homology"/>
<keyword evidence="12" id="KW-1185">Reference proteome</keyword>
<dbReference type="NCBIfam" id="TIGR02887">
    <property type="entry name" value="spore_ger_x_C"/>
    <property type="match status" value="1"/>
</dbReference>
<keyword evidence="6" id="KW-0564">Palmitate</keyword>
<keyword evidence="4" id="KW-0732">Signal</keyword>
<evidence type="ECO:0000259" key="9">
    <source>
        <dbReference type="Pfam" id="PF05504"/>
    </source>
</evidence>
<dbReference type="Proteomes" id="UP000183508">
    <property type="component" value="Unassembled WGS sequence"/>
</dbReference>
<dbReference type="PANTHER" id="PTHR35789:SF1">
    <property type="entry name" value="SPORE GERMINATION PROTEIN B3"/>
    <property type="match status" value="1"/>
</dbReference>
<dbReference type="InterPro" id="IPR008844">
    <property type="entry name" value="Spore_GerAC-like"/>
</dbReference>
<evidence type="ECO:0000256" key="3">
    <source>
        <dbReference type="ARBA" id="ARBA00022544"/>
    </source>
</evidence>
<dbReference type="InterPro" id="IPR057336">
    <property type="entry name" value="GerAC_N"/>
</dbReference>
<dbReference type="GO" id="GO:0016020">
    <property type="term" value="C:membrane"/>
    <property type="evidence" value="ECO:0007669"/>
    <property type="project" value="UniProtKB-SubCell"/>
</dbReference>
<evidence type="ECO:0000256" key="7">
    <source>
        <dbReference type="ARBA" id="ARBA00023288"/>
    </source>
</evidence>
<dbReference type="AlphaFoldDB" id="A0A1I7HBK2"/>
<comment type="subcellular location">
    <subcellularLocation>
        <location evidence="1">Membrane</location>
        <topology evidence="1">Lipid-anchor</topology>
    </subcellularLocation>
</comment>
<feature type="region of interest" description="Disordered" evidence="8">
    <location>
        <begin position="211"/>
        <end position="235"/>
    </location>
</feature>
<keyword evidence="5" id="KW-0472">Membrane</keyword>
<dbReference type="Pfam" id="PF05504">
    <property type="entry name" value="Spore_GerAC"/>
    <property type="match status" value="1"/>
</dbReference>
<dbReference type="RefSeq" id="WP_074950265.1">
    <property type="nucleotide sequence ID" value="NZ_FPBV01000004.1"/>
</dbReference>
<dbReference type="InterPro" id="IPR046953">
    <property type="entry name" value="Spore_GerAC-like_C"/>
</dbReference>
<dbReference type="GO" id="GO:0009847">
    <property type="term" value="P:spore germination"/>
    <property type="evidence" value="ECO:0007669"/>
    <property type="project" value="InterPro"/>
</dbReference>
<sequence>MGKRMRPARWCTVAALAALCGMTSGCYDRKELEQQAFVTTLGIDKAPDGLIDCTFRIALPQNPATSSGGGKGGEPLAGTGPVTFRGHNIMEALTIANSSVERAMSLDHLGQVIFGEELAREGLSDELQAMTRFREFRPSLYLGVAHGRAHDIIAADKPVLEHSPTRMPDSIADVGQRSGLFPVVSLHDFVTVSSEHHMAAMIPMLSVNQEVQQNPQGQKDDGGQPMSFSPGRVARSGGNPVEWMGAALFKEGKLVGTIDGQQAMLIAILQGRIKRPQMTVPDPLTKGQFLSLALKAERGPVYTVALGNPMKIRVLVPMEADVASMKGSANYSLPQTRLRVEQALNEELAGQFTSVLQLLLNRYQCDVVPVSLHARHLFPTHQAYISYPWEDRLKDADVQVNVRLHLRRFGVQLAPAGDGNQNHSQSTGKV</sequence>
<dbReference type="PANTHER" id="PTHR35789">
    <property type="entry name" value="SPORE GERMINATION PROTEIN B3"/>
    <property type="match status" value="1"/>
</dbReference>
<evidence type="ECO:0000256" key="1">
    <source>
        <dbReference type="ARBA" id="ARBA00004635"/>
    </source>
</evidence>
<protein>
    <submittedName>
        <fullName evidence="11">Germination protein, Ger(X)C family</fullName>
    </submittedName>
</protein>
<keyword evidence="3" id="KW-0309">Germination</keyword>
<evidence type="ECO:0000313" key="11">
    <source>
        <dbReference type="EMBL" id="SFU58090.1"/>
    </source>
</evidence>
<name>A0A1I7HBK2_9BACL</name>
<evidence type="ECO:0000256" key="5">
    <source>
        <dbReference type="ARBA" id="ARBA00023136"/>
    </source>
</evidence>
<dbReference type="STRING" id="392015.SAMN05421543_10499"/>
<accession>A0A1I7HBK2</accession>
<dbReference type="PROSITE" id="PS51257">
    <property type="entry name" value="PROKAR_LIPOPROTEIN"/>
    <property type="match status" value="1"/>
</dbReference>
<evidence type="ECO:0000256" key="8">
    <source>
        <dbReference type="SAM" id="MobiDB-lite"/>
    </source>
</evidence>
<feature type="domain" description="Spore germination protein N-terminal" evidence="10">
    <location>
        <begin position="28"/>
        <end position="206"/>
    </location>
</feature>
<dbReference type="Pfam" id="PF25198">
    <property type="entry name" value="Spore_GerAC_N"/>
    <property type="match status" value="1"/>
</dbReference>
<dbReference type="InterPro" id="IPR038501">
    <property type="entry name" value="Spore_GerAC_C_sf"/>
</dbReference>
<reference evidence="12" key="1">
    <citation type="submission" date="2016-10" db="EMBL/GenBank/DDBJ databases">
        <authorList>
            <person name="Varghese N."/>
        </authorList>
    </citation>
    <scope>NUCLEOTIDE SEQUENCE [LARGE SCALE GENOMIC DNA]</scope>
    <source>
        <strain evidence="12">DSM 17980</strain>
    </source>
</reference>
<comment type="similarity">
    <text evidence="2">Belongs to the GerABKC lipoprotein family.</text>
</comment>
<organism evidence="11 12">
    <name type="scientific">Alicyclobacillus macrosporangiidus</name>
    <dbReference type="NCBI Taxonomy" id="392015"/>
    <lineage>
        <taxon>Bacteria</taxon>
        <taxon>Bacillati</taxon>
        <taxon>Bacillota</taxon>
        <taxon>Bacilli</taxon>
        <taxon>Bacillales</taxon>
        <taxon>Alicyclobacillaceae</taxon>
        <taxon>Alicyclobacillus</taxon>
    </lineage>
</organism>
<evidence type="ECO:0000313" key="12">
    <source>
        <dbReference type="Proteomes" id="UP000183508"/>
    </source>
</evidence>
<gene>
    <name evidence="11" type="ORF">SAMN05421543_10499</name>
</gene>